<dbReference type="EMBL" id="LAZR01011723">
    <property type="protein sequence ID" value="KKM60205.1"/>
    <property type="molecule type" value="Genomic_DNA"/>
</dbReference>
<sequence length="45" mass="5386">MNTQKLLAEIKFEEDFENCNAQDVINASNIPNYDWMNKFYKIQTL</sequence>
<name>A0A0F9L888_9ZZZZ</name>
<comment type="caution">
    <text evidence="1">The sequence shown here is derived from an EMBL/GenBank/DDBJ whole genome shotgun (WGS) entry which is preliminary data.</text>
</comment>
<evidence type="ECO:0000313" key="1">
    <source>
        <dbReference type="EMBL" id="KKM60205.1"/>
    </source>
</evidence>
<accession>A0A0F9L888</accession>
<dbReference type="AlphaFoldDB" id="A0A0F9L888"/>
<gene>
    <name evidence="1" type="ORF">LCGC14_1544120</name>
</gene>
<reference evidence="1" key="1">
    <citation type="journal article" date="2015" name="Nature">
        <title>Complex archaea that bridge the gap between prokaryotes and eukaryotes.</title>
        <authorList>
            <person name="Spang A."/>
            <person name="Saw J.H."/>
            <person name="Jorgensen S.L."/>
            <person name="Zaremba-Niedzwiedzka K."/>
            <person name="Martijn J."/>
            <person name="Lind A.E."/>
            <person name="van Eijk R."/>
            <person name="Schleper C."/>
            <person name="Guy L."/>
            <person name="Ettema T.J."/>
        </authorList>
    </citation>
    <scope>NUCLEOTIDE SEQUENCE</scope>
</reference>
<proteinExistence type="predicted"/>
<protein>
    <submittedName>
        <fullName evidence="1">Uncharacterized protein</fullName>
    </submittedName>
</protein>
<organism evidence="1">
    <name type="scientific">marine sediment metagenome</name>
    <dbReference type="NCBI Taxonomy" id="412755"/>
    <lineage>
        <taxon>unclassified sequences</taxon>
        <taxon>metagenomes</taxon>
        <taxon>ecological metagenomes</taxon>
    </lineage>
</organism>